<evidence type="ECO:0000256" key="11">
    <source>
        <dbReference type="ARBA" id="ARBA00049399"/>
    </source>
</evidence>
<reference evidence="13 14" key="1">
    <citation type="submission" date="2014-03" db="EMBL/GenBank/DDBJ databases">
        <title>Genome sequence of Clostridium litorale W6, DSM 5388.</title>
        <authorList>
            <person name="Poehlein A."/>
            <person name="Jagirdar A."/>
            <person name="Khonsari B."/>
            <person name="Chibani C.M."/>
            <person name="Gutierrez Gutierrez D.A."/>
            <person name="Davydova E."/>
            <person name="Alghaithi H.S."/>
            <person name="Nair K.P."/>
            <person name="Dhamotharan K."/>
            <person name="Chandran L."/>
            <person name="G W."/>
            <person name="Daniel R."/>
        </authorList>
    </citation>
    <scope>NUCLEOTIDE SEQUENCE [LARGE SCALE GENOMIC DNA]</scope>
    <source>
        <strain evidence="13 14">W6</strain>
    </source>
</reference>
<evidence type="ECO:0000256" key="4">
    <source>
        <dbReference type="ARBA" id="ARBA00015100"/>
    </source>
</evidence>
<dbReference type="FunFam" id="1.10.600.10:FF:000001">
    <property type="entry name" value="Geranylgeranyl diphosphate synthase"/>
    <property type="match status" value="1"/>
</dbReference>
<dbReference type="EMBL" id="JJMM01000026">
    <property type="protein sequence ID" value="KDR94111.1"/>
    <property type="molecule type" value="Genomic_DNA"/>
</dbReference>
<gene>
    <name evidence="13" type="ORF">CLIT_23c03840</name>
</gene>
<dbReference type="EC" id="2.5.1.10" evidence="3"/>
<evidence type="ECO:0000256" key="8">
    <source>
        <dbReference type="ARBA" id="ARBA00023229"/>
    </source>
</evidence>
<evidence type="ECO:0000313" key="14">
    <source>
        <dbReference type="Proteomes" id="UP000027946"/>
    </source>
</evidence>
<comment type="caution">
    <text evidence="13">The sequence shown here is derived from an EMBL/GenBank/DDBJ whole genome shotgun (WGS) entry which is preliminary data.</text>
</comment>
<dbReference type="SUPFAM" id="SSF48576">
    <property type="entry name" value="Terpenoid synthases"/>
    <property type="match status" value="1"/>
</dbReference>
<evidence type="ECO:0000256" key="5">
    <source>
        <dbReference type="ARBA" id="ARBA00022679"/>
    </source>
</evidence>
<dbReference type="SFLD" id="SFLDG01017">
    <property type="entry name" value="Polyprenyl_Transferase_Like"/>
    <property type="match status" value="1"/>
</dbReference>
<accession>A0A069RAS0</accession>
<dbReference type="NCBIfam" id="NF045485">
    <property type="entry name" value="FPPsyn"/>
    <property type="match status" value="1"/>
</dbReference>
<proteinExistence type="inferred from homology"/>
<protein>
    <recommendedName>
        <fullName evidence="4">Farnesyl diphosphate synthase</fullName>
        <ecNumber evidence="3">2.5.1.10</ecNumber>
    </recommendedName>
    <alternativeName>
        <fullName evidence="10">(2E,6E)-farnesyl diphosphate synthase</fullName>
    </alternativeName>
    <alternativeName>
        <fullName evidence="9">Geranyltranstransferase</fullName>
    </alternativeName>
</protein>
<evidence type="ECO:0000256" key="9">
    <source>
        <dbReference type="ARBA" id="ARBA00032380"/>
    </source>
</evidence>
<dbReference type="GO" id="GO:0046872">
    <property type="term" value="F:metal ion binding"/>
    <property type="evidence" value="ECO:0007669"/>
    <property type="project" value="UniProtKB-KW"/>
</dbReference>
<dbReference type="GO" id="GO:0005737">
    <property type="term" value="C:cytoplasm"/>
    <property type="evidence" value="ECO:0007669"/>
    <property type="project" value="UniProtKB-ARBA"/>
</dbReference>
<dbReference type="GO" id="GO:0016114">
    <property type="term" value="P:terpenoid biosynthetic process"/>
    <property type="evidence" value="ECO:0007669"/>
    <property type="project" value="UniProtKB-ARBA"/>
</dbReference>
<evidence type="ECO:0000256" key="1">
    <source>
        <dbReference type="ARBA" id="ARBA00001946"/>
    </source>
</evidence>
<dbReference type="eggNOG" id="COG0142">
    <property type="taxonomic scope" value="Bacteria"/>
</dbReference>
<comment type="similarity">
    <text evidence="2 12">Belongs to the FPP/GGPP synthase family.</text>
</comment>
<evidence type="ECO:0000256" key="12">
    <source>
        <dbReference type="RuleBase" id="RU004466"/>
    </source>
</evidence>
<dbReference type="PROSITE" id="PS00723">
    <property type="entry name" value="POLYPRENYL_SYNTHASE_1"/>
    <property type="match status" value="1"/>
</dbReference>
<dbReference type="CDD" id="cd00685">
    <property type="entry name" value="Trans_IPPS_HT"/>
    <property type="match status" value="1"/>
</dbReference>
<dbReference type="InterPro" id="IPR053378">
    <property type="entry name" value="Prenyl_diphosphate_synthase"/>
</dbReference>
<keyword evidence="6" id="KW-0479">Metal-binding</keyword>
<keyword evidence="14" id="KW-1185">Reference proteome</keyword>
<comment type="cofactor">
    <cofactor evidence="1">
        <name>Mg(2+)</name>
        <dbReference type="ChEBI" id="CHEBI:18420"/>
    </cofactor>
</comment>
<dbReference type="AlphaFoldDB" id="A0A069RAS0"/>
<comment type="catalytic activity">
    <reaction evidence="11">
        <text>isopentenyl diphosphate + (2E)-geranyl diphosphate = (2E,6E)-farnesyl diphosphate + diphosphate</text>
        <dbReference type="Rhea" id="RHEA:19361"/>
        <dbReference type="ChEBI" id="CHEBI:33019"/>
        <dbReference type="ChEBI" id="CHEBI:58057"/>
        <dbReference type="ChEBI" id="CHEBI:128769"/>
        <dbReference type="ChEBI" id="CHEBI:175763"/>
        <dbReference type="EC" id="2.5.1.10"/>
    </reaction>
</comment>
<organism evidence="13 14">
    <name type="scientific">Peptoclostridium litorale DSM 5388</name>
    <dbReference type="NCBI Taxonomy" id="1121324"/>
    <lineage>
        <taxon>Bacteria</taxon>
        <taxon>Bacillati</taxon>
        <taxon>Bacillota</taxon>
        <taxon>Clostridia</taxon>
        <taxon>Peptostreptococcales</taxon>
        <taxon>Peptoclostridiaceae</taxon>
        <taxon>Peptoclostridium</taxon>
    </lineage>
</organism>
<keyword evidence="5 12" id="KW-0808">Transferase</keyword>
<dbReference type="PANTHER" id="PTHR43281">
    <property type="entry name" value="FARNESYL DIPHOSPHATE SYNTHASE"/>
    <property type="match status" value="1"/>
</dbReference>
<dbReference type="InterPro" id="IPR000092">
    <property type="entry name" value="Polyprenyl_synt"/>
</dbReference>
<evidence type="ECO:0000256" key="7">
    <source>
        <dbReference type="ARBA" id="ARBA00022842"/>
    </source>
</evidence>
<dbReference type="Proteomes" id="UP000027946">
    <property type="component" value="Unassembled WGS sequence"/>
</dbReference>
<dbReference type="SFLD" id="SFLDS00005">
    <property type="entry name" value="Isoprenoid_Synthase_Type_I"/>
    <property type="match status" value="1"/>
</dbReference>
<dbReference type="Pfam" id="PF00348">
    <property type="entry name" value="polyprenyl_synt"/>
    <property type="match status" value="1"/>
</dbReference>
<name>A0A069RAS0_PEPLI</name>
<dbReference type="STRING" id="1121324.CLIT_23c03840"/>
<dbReference type="GO" id="GO:0004337">
    <property type="term" value="F:(2E,6E)-farnesyl diphosphate synthase activity"/>
    <property type="evidence" value="ECO:0007669"/>
    <property type="project" value="UniProtKB-EC"/>
</dbReference>
<dbReference type="PANTHER" id="PTHR43281:SF1">
    <property type="entry name" value="FARNESYL DIPHOSPHATE SYNTHASE"/>
    <property type="match status" value="1"/>
</dbReference>
<dbReference type="OrthoDB" id="9805316at2"/>
<keyword evidence="7" id="KW-0460">Magnesium</keyword>
<sequence>MGFTEKLRGKKEFIEEFLKEAIPNTEGPHGKLFESMRYSLDAGGKRLRPILLLEACSIVGGEAAKAIKFACAVEMIHTYSLIHDDLPAMDDDDLRRGKPTNHKVFGEGLAVLAGDGLLNYAFELMIESSLRYPQESYKYILAMNEIAQGAGVFGMIGGQTADLESENKVIESETLEFIHMNKTAQMLIRPMRAGAILGGASQAELDRITEYAENIGLAFQIVDDILDVVGDQSKLGKNVGSDEENQKSTYPSMYGLEESKSMAVGKIENAKNAISHFGENSQFLVELAEYIIDREF</sequence>
<evidence type="ECO:0000313" key="13">
    <source>
        <dbReference type="EMBL" id="KDR94111.1"/>
    </source>
</evidence>
<dbReference type="Gene3D" id="1.10.600.10">
    <property type="entry name" value="Farnesyl Diphosphate Synthase"/>
    <property type="match status" value="1"/>
</dbReference>
<dbReference type="PROSITE" id="PS00444">
    <property type="entry name" value="POLYPRENYL_SYNTHASE_2"/>
    <property type="match status" value="1"/>
</dbReference>
<evidence type="ECO:0000256" key="6">
    <source>
        <dbReference type="ARBA" id="ARBA00022723"/>
    </source>
</evidence>
<evidence type="ECO:0000256" key="10">
    <source>
        <dbReference type="ARBA" id="ARBA00032873"/>
    </source>
</evidence>
<evidence type="ECO:0000256" key="2">
    <source>
        <dbReference type="ARBA" id="ARBA00006706"/>
    </source>
</evidence>
<dbReference type="RefSeq" id="WP_038268002.1">
    <property type="nucleotide sequence ID" value="NZ_FSRH01000003.1"/>
</dbReference>
<keyword evidence="8" id="KW-0414">Isoprene biosynthesis</keyword>
<evidence type="ECO:0000256" key="3">
    <source>
        <dbReference type="ARBA" id="ARBA00012439"/>
    </source>
</evidence>
<dbReference type="InterPro" id="IPR008949">
    <property type="entry name" value="Isoprenoid_synthase_dom_sf"/>
</dbReference>
<dbReference type="InterPro" id="IPR033749">
    <property type="entry name" value="Polyprenyl_synt_CS"/>
</dbReference>